<feature type="compositionally biased region" description="Polar residues" evidence="1">
    <location>
        <begin position="129"/>
        <end position="138"/>
    </location>
</feature>
<accession>B0D7K8</accession>
<dbReference type="KEGG" id="lbc:LACBIDRAFT_293905"/>
<proteinExistence type="predicted"/>
<name>B0D7K8_LACBS</name>
<dbReference type="HOGENOM" id="CLU_706084_0_0_1"/>
<feature type="region of interest" description="Disordered" evidence="1">
    <location>
        <begin position="125"/>
        <end position="166"/>
    </location>
</feature>
<dbReference type="OrthoDB" id="5569309at2759"/>
<sequence length="341" mass="37685">MPAYSGALQPKKKSELQEIANALRLSDQGTKEEIQIRIKRHLDNHQATLEDEPMFTGLFGRRKRSVQPQPAPTSGRFAPPIVEAPVVDTEKPRTVVGRRIAALDPIRESTPIKDLRDVSTFLKHPISPADTSPNQSPLKESDLTPFESPIPPPATTNLIEDSPRPQDKNISVQQIKQNEILRNGADMFIATRETATFWKVILHWALPTLIIPAFVGNLISFNPVNQASRSQPEGSPPNPIAPFDPLTAAIIRLAAQIAYPFDSSTETVGLGFDVLGFRWRVLNASVGLAFAFAEAIAGAPEMFSKTFLRQQRLTIKPRETETEDDVQSTPDRMALMSAEVD</sequence>
<dbReference type="Proteomes" id="UP000001194">
    <property type="component" value="Unassembled WGS sequence"/>
</dbReference>
<dbReference type="PANTHER" id="PTHR41807">
    <property type="entry name" value="GLUTATHIONE TRANSFERASE 3"/>
    <property type="match status" value="1"/>
</dbReference>
<organism evidence="3">
    <name type="scientific">Laccaria bicolor (strain S238N-H82 / ATCC MYA-4686)</name>
    <name type="common">Bicoloured deceiver</name>
    <name type="synonym">Laccaria laccata var. bicolor</name>
    <dbReference type="NCBI Taxonomy" id="486041"/>
    <lineage>
        <taxon>Eukaryota</taxon>
        <taxon>Fungi</taxon>
        <taxon>Dikarya</taxon>
        <taxon>Basidiomycota</taxon>
        <taxon>Agaricomycotina</taxon>
        <taxon>Agaricomycetes</taxon>
        <taxon>Agaricomycetidae</taxon>
        <taxon>Agaricales</taxon>
        <taxon>Agaricineae</taxon>
        <taxon>Hydnangiaceae</taxon>
        <taxon>Laccaria</taxon>
    </lineage>
</organism>
<dbReference type="EMBL" id="DS547099">
    <property type="protein sequence ID" value="EDR09668.1"/>
    <property type="molecule type" value="Genomic_DNA"/>
</dbReference>
<dbReference type="STRING" id="486041.B0D7K8"/>
<keyword evidence="3" id="KW-1185">Reference proteome</keyword>
<dbReference type="AlphaFoldDB" id="B0D7K8"/>
<evidence type="ECO:0000256" key="1">
    <source>
        <dbReference type="SAM" id="MobiDB-lite"/>
    </source>
</evidence>
<dbReference type="GeneID" id="6075264"/>
<evidence type="ECO:0000313" key="2">
    <source>
        <dbReference type="EMBL" id="EDR09668.1"/>
    </source>
</evidence>
<feature type="region of interest" description="Disordered" evidence="1">
    <location>
        <begin position="318"/>
        <end position="341"/>
    </location>
</feature>
<evidence type="ECO:0000313" key="3">
    <source>
        <dbReference type="Proteomes" id="UP000001194"/>
    </source>
</evidence>
<dbReference type="RefSeq" id="XP_001880017.1">
    <property type="nucleotide sequence ID" value="XM_001879982.1"/>
</dbReference>
<dbReference type="InParanoid" id="B0D7K8"/>
<gene>
    <name evidence="2" type="ORF">LACBIDRAFT_293905</name>
</gene>
<dbReference type="GO" id="GO:0016020">
    <property type="term" value="C:membrane"/>
    <property type="evidence" value="ECO:0007669"/>
    <property type="project" value="TreeGrafter"/>
</dbReference>
<protein>
    <submittedName>
        <fullName evidence="2">Predicted protein</fullName>
    </submittedName>
</protein>
<dbReference type="InterPro" id="IPR038872">
    <property type="entry name" value="Put_GTT3"/>
</dbReference>
<reference evidence="2 3" key="1">
    <citation type="journal article" date="2008" name="Nature">
        <title>The genome of Laccaria bicolor provides insights into mycorrhizal symbiosis.</title>
        <authorList>
            <person name="Martin F."/>
            <person name="Aerts A."/>
            <person name="Ahren D."/>
            <person name="Brun A."/>
            <person name="Danchin E.G.J."/>
            <person name="Duchaussoy F."/>
            <person name="Gibon J."/>
            <person name="Kohler A."/>
            <person name="Lindquist E."/>
            <person name="Pereda V."/>
            <person name="Salamov A."/>
            <person name="Shapiro H.J."/>
            <person name="Wuyts J."/>
            <person name="Blaudez D."/>
            <person name="Buee M."/>
            <person name="Brokstein P."/>
            <person name="Canbaeck B."/>
            <person name="Cohen D."/>
            <person name="Courty P.E."/>
            <person name="Coutinho P.M."/>
            <person name="Delaruelle C."/>
            <person name="Detter J.C."/>
            <person name="Deveau A."/>
            <person name="DiFazio S."/>
            <person name="Duplessis S."/>
            <person name="Fraissinet-Tachet L."/>
            <person name="Lucic E."/>
            <person name="Frey-Klett P."/>
            <person name="Fourrey C."/>
            <person name="Feussner I."/>
            <person name="Gay G."/>
            <person name="Grimwood J."/>
            <person name="Hoegger P.J."/>
            <person name="Jain P."/>
            <person name="Kilaru S."/>
            <person name="Labbe J."/>
            <person name="Lin Y.C."/>
            <person name="Legue V."/>
            <person name="Le Tacon F."/>
            <person name="Marmeisse R."/>
            <person name="Melayah D."/>
            <person name="Montanini B."/>
            <person name="Muratet M."/>
            <person name="Nehls U."/>
            <person name="Niculita-Hirzel H."/>
            <person name="Oudot-Le Secq M.P."/>
            <person name="Peter M."/>
            <person name="Quesneville H."/>
            <person name="Rajashekar B."/>
            <person name="Reich M."/>
            <person name="Rouhier N."/>
            <person name="Schmutz J."/>
            <person name="Yin T."/>
            <person name="Chalot M."/>
            <person name="Henrissat B."/>
            <person name="Kuees U."/>
            <person name="Lucas S."/>
            <person name="Van de Peer Y."/>
            <person name="Podila G.K."/>
            <person name="Polle A."/>
            <person name="Pukkila P.J."/>
            <person name="Richardson P.M."/>
            <person name="Rouze P."/>
            <person name="Sanders I.R."/>
            <person name="Stajich J.E."/>
            <person name="Tunlid A."/>
            <person name="Tuskan G."/>
            <person name="Grigoriev I.V."/>
        </authorList>
    </citation>
    <scope>NUCLEOTIDE SEQUENCE [LARGE SCALE GENOMIC DNA]</scope>
    <source>
        <strain evidence="3">S238N-H82 / ATCC MYA-4686</strain>
    </source>
</reference>
<dbReference type="PANTHER" id="PTHR41807:SF1">
    <property type="entry name" value="GLUTATHIONE TRANSFERASE 3"/>
    <property type="match status" value="1"/>
</dbReference>